<name>A0A5B0PM46_PUCGR</name>
<accession>A0A5B0PM46</accession>
<evidence type="ECO:0000256" key="1">
    <source>
        <dbReference type="SAM" id="MobiDB-lite"/>
    </source>
</evidence>
<keyword evidence="3" id="KW-1185">Reference proteome</keyword>
<reference evidence="2 3" key="1">
    <citation type="submission" date="2019-05" db="EMBL/GenBank/DDBJ databases">
        <title>Emergence of the Ug99 lineage of the wheat stem rust pathogen through somatic hybridization.</title>
        <authorList>
            <person name="Li F."/>
            <person name="Upadhyaya N.M."/>
            <person name="Sperschneider J."/>
            <person name="Matny O."/>
            <person name="Nguyen-Phuc H."/>
            <person name="Mago R."/>
            <person name="Raley C."/>
            <person name="Miller M.E."/>
            <person name="Silverstein K.A.T."/>
            <person name="Henningsen E."/>
            <person name="Hirsch C.D."/>
            <person name="Visser B."/>
            <person name="Pretorius Z.A."/>
            <person name="Steffenson B.J."/>
            <person name="Schwessinger B."/>
            <person name="Dodds P.N."/>
            <person name="Figueroa M."/>
        </authorList>
    </citation>
    <scope>NUCLEOTIDE SEQUENCE [LARGE SCALE GENOMIC DNA]</scope>
    <source>
        <strain evidence="2">21-0</strain>
    </source>
</reference>
<protein>
    <submittedName>
        <fullName evidence="2">Uncharacterized protein</fullName>
    </submittedName>
</protein>
<dbReference type="AlphaFoldDB" id="A0A5B0PM46"/>
<dbReference type="EMBL" id="VSWC01000053">
    <property type="protein sequence ID" value="KAA1101019.1"/>
    <property type="molecule type" value="Genomic_DNA"/>
</dbReference>
<sequence>MVDVNTTRATSKKIKDSSAAKTRNEDTSIANSLIPGTGSGSTMEGSDVHTQATNNGRALNGNISNPSGTTQETGTPERVERNAGEEVHSLLVDTSKSRRDRAPAALLYPPTKAKTGVPTKSRVIEEEEEDRSPAIAAPSIMSERQQMWDRAISAQDAGDNDLAEMLFKAIGRIGKSAPKQLASAGVFAIPT</sequence>
<evidence type="ECO:0000313" key="3">
    <source>
        <dbReference type="Proteomes" id="UP000324748"/>
    </source>
</evidence>
<comment type="caution">
    <text evidence="2">The sequence shown here is derived from an EMBL/GenBank/DDBJ whole genome shotgun (WGS) entry which is preliminary data.</text>
</comment>
<feature type="region of interest" description="Disordered" evidence="1">
    <location>
        <begin position="1"/>
        <end position="86"/>
    </location>
</feature>
<feature type="compositionally biased region" description="Basic and acidic residues" evidence="1">
    <location>
        <begin position="13"/>
        <end position="26"/>
    </location>
</feature>
<organism evidence="2 3">
    <name type="scientific">Puccinia graminis f. sp. tritici</name>
    <dbReference type="NCBI Taxonomy" id="56615"/>
    <lineage>
        <taxon>Eukaryota</taxon>
        <taxon>Fungi</taxon>
        <taxon>Dikarya</taxon>
        <taxon>Basidiomycota</taxon>
        <taxon>Pucciniomycotina</taxon>
        <taxon>Pucciniomycetes</taxon>
        <taxon>Pucciniales</taxon>
        <taxon>Pucciniaceae</taxon>
        <taxon>Puccinia</taxon>
    </lineage>
</organism>
<feature type="compositionally biased region" description="Basic and acidic residues" evidence="1">
    <location>
        <begin position="75"/>
        <end position="86"/>
    </location>
</feature>
<proteinExistence type="predicted"/>
<evidence type="ECO:0000313" key="2">
    <source>
        <dbReference type="EMBL" id="KAA1101019.1"/>
    </source>
</evidence>
<gene>
    <name evidence="2" type="ORF">PGT21_004700</name>
</gene>
<dbReference type="Proteomes" id="UP000324748">
    <property type="component" value="Unassembled WGS sequence"/>
</dbReference>
<feature type="compositionally biased region" description="Polar residues" evidence="1">
    <location>
        <begin position="40"/>
        <end position="74"/>
    </location>
</feature>